<protein>
    <submittedName>
        <fullName evidence="1">Uncharacterized protein</fullName>
    </submittedName>
</protein>
<reference evidence="1" key="2">
    <citation type="submission" date="2020-09" db="EMBL/GenBank/DDBJ databases">
        <authorList>
            <person name="Sun Q."/>
            <person name="Zhou Y."/>
        </authorList>
    </citation>
    <scope>NUCLEOTIDE SEQUENCE</scope>
    <source>
        <strain evidence="1">CGMCC 1.15448</strain>
    </source>
</reference>
<evidence type="ECO:0000313" key="1">
    <source>
        <dbReference type="EMBL" id="GGB22892.1"/>
    </source>
</evidence>
<evidence type="ECO:0000313" key="2">
    <source>
        <dbReference type="Proteomes" id="UP000607559"/>
    </source>
</evidence>
<gene>
    <name evidence="1" type="ORF">GCM10011511_53520</name>
</gene>
<dbReference type="InterPro" id="IPR026444">
    <property type="entry name" value="Secre_tail"/>
</dbReference>
<proteinExistence type="predicted"/>
<dbReference type="NCBIfam" id="TIGR04183">
    <property type="entry name" value="Por_Secre_tail"/>
    <property type="match status" value="1"/>
</dbReference>
<dbReference type="AlphaFoldDB" id="A0A8J2UIJ7"/>
<name>A0A8J2UIJ7_9BACT</name>
<dbReference type="EMBL" id="BMJC01000007">
    <property type="protein sequence ID" value="GGB22892.1"/>
    <property type="molecule type" value="Genomic_DNA"/>
</dbReference>
<accession>A0A8J2UIJ7</accession>
<keyword evidence="2" id="KW-1185">Reference proteome</keyword>
<dbReference type="Proteomes" id="UP000607559">
    <property type="component" value="Unassembled WGS sequence"/>
</dbReference>
<organism evidence="1 2">
    <name type="scientific">Puia dinghuensis</name>
    <dbReference type="NCBI Taxonomy" id="1792502"/>
    <lineage>
        <taxon>Bacteria</taxon>
        <taxon>Pseudomonadati</taxon>
        <taxon>Bacteroidota</taxon>
        <taxon>Chitinophagia</taxon>
        <taxon>Chitinophagales</taxon>
        <taxon>Chitinophagaceae</taxon>
        <taxon>Puia</taxon>
    </lineage>
</organism>
<reference evidence="1" key="1">
    <citation type="journal article" date="2014" name="Int. J. Syst. Evol. Microbiol.">
        <title>Complete genome sequence of Corynebacterium casei LMG S-19264T (=DSM 44701T), isolated from a smear-ripened cheese.</title>
        <authorList>
            <consortium name="US DOE Joint Genome Institute (JGI-PGF)"/>
            <person name="Walter F."/>
            <person name="Albersmeier A."/>
            <person name="Kalinowski J."/>
            <person name="Ruckert C."/>
        </authorList>
    </citation>
    <scope>NUCLEOTIDE SEQUENCE</scope>
    <source>
        <strain evidence="1">CGMCC 1.15448</strain>
    </source>
</reference>
<comment type="caution">
    <text evidence="1">The sequence shown here is derived from an EMBL/GenBank/DDBJ whole genome shotgun (WGS) entry which is preliminary data.</text>
</comment>
<sequence length="72" mass="7894">MVTVYPNPFYNTISVSAAETFTHLILTSEQGVALWAKEYPGGITNTQIPVSGLPQGLYYLTIDGVTFKLLKN</sequence>